<protein>
    <submittedName>
        <fullName evidence="2">Uncharacterized protein</fullName>
    </submittedName>
</protein>
<proteinExistence type="predicted"/>
<evidence type="ECO:0000313" key="2">
    <source>
        <dbReference type="EMBL" id="CAJ61021.1"/>
    </source>
</evidence>
<feature type="compositionally biased region" description="Low complexity" evidence="1">
    <location>
        <begin position="81"/>
        <end position="100"/>
    </location>
</feature>
<organism evidence="2 3">
    <name type="scientific">Frankia alni (strain DSM 45986 / CECT 9034 / ACN14a)</name>
    <dbReference type="NCBI Taxonomy" id="326424"/>
    <lineage>
        <taxon>Bacteria</taxon>
        <taxon>Bacillati</taxon>
        <taxon>Actinomycetota</taxon>
        <taxon>Actinomycetes</taxon>
        <taxon>Frankiales</taxon>
        <taxon>Frankiaceae</taxon>
        <taxon>Frankia</taxon>
    </lineage>
</organism>
<gene>
    <name evidence="2" type="ordered locus">FRAAL2372</name>
</gene>
<keyword evidence="3" id="KW-1185">Reference proteome</keyword>
<evidence type="ECO:0000313" key="3">
    <source>
        <dbReference type="Proteomes" id="UP000000657"/>
    </source>
</evidence>
<reference evidence="2 3" key="1">
    <citation type="journal article" date="2007" name="Genome Res.">
        <title>Genome characteristics of facultatively symbiotic Frankia sp. strains reflect host range and host plant biogeography.</title>
        <authorList>
            <person name="Normand P."/>
            <person name="Lapierre P."/>
            <person name="Tisa L.S."/>
            <person name="Gogarten J.P."/>
            <person name="Alloisio N."/>
            <person name="Bagnarol E."/>
            <person name="Bassi C.A."/>
            <person name="Berry A.M."/>
            <person name="Bickhart D.M."/>
            <person name="Choisne N."/>
            <person name="Couloux A."/>
            <person name="Cournoyer B."/>
            <person name="Cruveiller S."/>
            <person name="Daubin V."/>
            <person name="Demange N."/>
            <person name="Francino M.P."/>
            <person name="Goltsman E."/>
            <person name="Huang Y."/>
            <person name="Kopp O.R."/>
            <person name="Labarre L."/>
            <person name="Lapidus A."/>
            <person name="Lavire C."/>
            <person name="Marechal J."/>
            <person name="Martinez M."/>
            <person name="Mastronunzio J.E."/>
            <person name="Mullin B.C."/>
            <person name="Niemann J."/>
            <person name="Pujic P."/>
            <person name="Rawnsley T."/>
            <person name="Rouy Z."/>
            <person name="Schenowitz C."/>
            <person name="Sellstedt A."/>
            <person name="Tavares F."/>
            <person name="Tomkins J.P."/>
            <person name="Vallenet D."/>
            <person name="Valverde C."/>
            <person name="Wall L.G."/>
            <person name="Wang Y."/>
            <person name="Medigue C."/>
            <person name="Benson D.R."/>
        </authorList>
    </citation>
    <scope>NUCLEOTIDE SEQUENCE [LARGE SCALE GENOMIC DNA]</scope>
    <source>
        <strain evidence="3">DSM 45986 / CECT 9034 / ACN14a</strain>
    </source>
</reference>
<evidence type="ECO:0000256" key="1">
    <source>
        <dbReference type="SAM" id="MobiDB-lite"/>
    </source>
</evidence>
<feature type="region of interest" description="Disordered" evidence="1">
    <location>
        <begin position="79"/>
        <end position="100"/>
    </location>
</feature>
<dbReference type="Proteomes" id="UP000000657">
    <property type="component" value="Chromosome"/>
</dbReference>
<dbReference type="EMBL" id="CT573213">
    <property type="protein sequence ID" value="CAJ61021.1"/>
    <property type="molecule type" value="Genomic_DNA"/>
</dbReference>
<accession>Q0RN69</accession>
<dbReference type="KEGG" id="fal:FRAAL2372"/>
<sequence>MFSSVGEGCLFWALCLSIPSPLHPFAGSPWRHNKIVAALYRRRLQMSWTGDSISIAGSGLLTPWLRQLLRDPPWLTVPSTGAGSPEVSAASVVPAPGAVP</sequence>
<name>Q0RN69_FRAAA</name>
<dbReference type="HOGENOM" id="CLU_2301704_0_0_11"/>
<dbReference type="AlphaFoldDB" id="Q0RN69"/>